<name>A0A0G4MDH0_VERLO</name>
<dbReference type="Proteomes" id="UP000045706">
    <property type="component" value="Unassembled WGS sequence"/>
</dbReference>
<accession>A0A0G4MDH0</accession>
<evidence type="ECO:0000313" key="3">
    <source>
        <dbReference type="Proteomes" id="UP000044602"/>
    </source>
</evidence>
<evidence type="ECO:0000313" key="2">
    <source>
        <dbReference type="EMBL" id="CRK32005.1"/>
    </source>
</evidence>
<sequence>MRFQMMLSGTAPRPPRRFWLHSPWRSSPLGTRRSLSCSCRWGEQRRDICLRLATVTSDAFFWDTPRSVVARLWSFVGKNGAIERCLSMPCLWLPCRWRGGWDVCVK</sequence>
<keyword evidence="3" id="KW-1185">Reference proteome</keyword>
<dbReference type="EMBL" id="CVQH01021972">
    <property type="protein sequence ID" value="CRK32005.1"/>
    <property type="molecule type" value="Genomic_DNA"/>
</dbReference>
<evidence type="ECO:0000313" key="4">
    <source>
        <dbReference type="Proteomes" id="UP000045706"/>
    </source>
</evidence>
<dbReference type="Proteomes" id="UP000044602">
    <property type="component" value="Unassembled WGS sequence"/>
</dbReference>
<protein>
    <submittedName>
        <fullName evidence="2">Uncharacterized protein</fullName>
    </submittedName>
</protein>
<reference evidence="3 4" key="1">
    <citation type="submission" date="2015-05" db="EMBL/GenBank/DDBJ databases">
        <authorList>
            <person name="Fogelqvist Johan"/>
        </authorList>
    </citation>
    <scope>NUCLEOTIDE SEQUENCE [LARGE SCALE GENOMIC DNA]</scope>
    <source>
        <strain evidence="2">VL1</strain>
        <strain evidence="1">VL2</strain>
    </source>
</reference>
<dbReference type="EMBL" id="CVQI01000001">
    <property type="protein sequence ID" value="CRJ86675.1"/>
    <property type="molecule type" value="Genomic_DNA"/>
</dbReference>
<proteinExistence type="predicted"/>
<organism evidence="2 3">
    <name type="scientific">Verticillium longisporum</name>
    <name type="common">Verticillium dahliae var. longisporum</name>
    <dbReference type="NCBI Taxonomy" id="100787"/>
    <lineage>
        <taxon>Eukaryota</taxon>
        <taxon>Fungi</taxon>
        <taxon>Dikarya</taxon>
        <taxon>Ascomycota</taxon>
        <taxon>Pezizomycotina</taxon>
        <taxon>Sordariomycetes</taxon>
        <taxon>Hypocreomycetidae</taxon>
        <taxon>Glomerellales</taxon>
        <taxon>Plectosphaerellaceae</taxon>
        <taxon>Verticillium</taxon>
    </lineage>
</organism>
<evidence type="ECO:0000313" key="1">
    <source>
        <dbReference type="EMBL" id="CRJ86675.1"/>
    </source>
</evidence>
<dbReference type="AlphaFoldDB" id="A0A0G4MDH0"/>
<gene>
    <name evidence="2" type="ORF">BN1708_005642</name>
    <name evidence="1" type="ORF">BN1723_000167</name>
</gene>